<proteinExistence type="predicted"/>
<gene>
    <name evidence="1" type="ORF">O6H91_16G077500</name>
</gene>
<comment type="caution">
    <text evidence="1">The sequence shown here is derived from an EMBL/GenBank/DDBJ whole genome shotgun (WGS) entry which is preliminary data.</text>
</comment>
<accession>A0ACC2BEU3</accession>
<dbReference type="EMBL" id="CM055107">
    <property type="protein sequence ID" value="KAJ7527949.1"/>
    <property type="molecule type" value="Genomic_DNA"/>
</dbReference>
<name>A0ACC2BEU3_DIPCM</name>
<organism evidence="1 2">
    <name type="scientific">Diphasiastrum complanatum</name>
    <name type="common">Issler's clubmoss</name>
    <name type="synonym">Lycopodium complanatum</name>
    <dbReference type="NCBI Taxonomy" id="34168"/>
    <lineage>
        <taxon>Eukaryota</taxon>
        <taxon>Viridiplantae</taxon>
        <taxon>Streptophyta</taxon>
        <taxon>Embryophyta</taxon>
        <taxon>Tracheophyta</taxon>
        <taxon>Lycopodiopsida</taxon>
        <taxon>Lycopodiales</taxon>
        <taxon>Lycopodiaceae</taxon>
        <taxon>Lycopodioideae</taxon>
        <taxon>Diphasiastrum</taxon>
    </lineage>
</organism>
<keyword evidence="2" id="KW-1185">Reference proteome</keyword>
<reference evidence="2" key="1">
    <citation type="journal article" date="2024" name="Proc. Natl. Acad. Sci. U.S.A.">
        <title>Extraordinary preservation of gene collinearity over three hundred million years revealed in homosporous lycophytes.</title>
        <authorList>
            <person name="Li C."/>
            <person name="Wickell D."/>
            <person name="Kuo L.Y."/>
            <person name="Chen X."/>
            <person name="Nie B."/>
            <person name="Liao X."/>
            <person name="Peng D."/>
            <person name="Ji J."/>
            <person name="Jenkins J."/>
            <person name="Williams M."/>
            <person name="Shu S."/>
            <person name="Plott C."/>
            <person name="Barry K."/>
            <person name="Rajasekar S."/>
            <person name="Grimwood J."/>
            <person name="Han X."/>
            <person name="Sun S."/>
            <person name="Hou Z."/>
            <person name="He W."/>
            <person name="Dai G."/>
            <person name="Sun C."/>
            <person name="Schmutz J."/>
            <person name="Leebens-Mack J.H."/>
            <person name="Li F.W."/>
            <person name="Wang L."/>
        </authorList>
    </citation>
    <scope>NUCLEOTIDE SEQUENCE [LARGE SCALE GENOMIC DNA]</scope>
    <source>
        <strain evidence="2">cv. PW_Plant_1</strain>
    </source>
</reference>
<dbReference type="Proteomes" id="UP001162992">
    <property type="component" value="Chromosome 16"/>
</dbReference>
<evidence type="ECO:0000313" key="2">
    <source>
        <dbReference type="Proteomes" id="UP001162992"/>
    </source>
</evidence>
<evidence type="ECO:0000313" key="1">
    <source>
        <dbReference type="EMBL" id="KAJ7527949.1"/>
    </source>
</evidence>
<protein>
    <submittedName>
        <fullName evidence="1">Uncharacterized protein</fullName>
    </submittedName>
</protein>
<sequence>MDSVQHKSAAAARKLFEVHEAAHAGLRNAQELIQILLQQPLQKKGVEKNGNLAAHAAISKFKKVICLLSRTGHARFKRGPRDIVNDSNAAHRFALSEVPDHLQPNFINFCNSQKSPLDSTESQECPVLVLSQQPTSYLPSKNSLRAASNVPHDTANGFQKEHYQFKPQHPSAFSDHLVESMCFSFDNSVSSTLPISSAKSFMSSFSLDGNSVTDKPQVFHSSLPPLGGHIQQLSEKRKCMGMPDSTGIKCGTNGRCHCSKRRKLRIRNTIKVPAISDKLADIPQDNYSWRKYGQKPIKGSPHPRGYYKCSNVKGCPARKHVERALDDPSMLIVTYEGEHAHSHTFSGNSLLAVQT</sequence>